<evidence type="ECO:0000313" key="3">
    <source>
        <dbReference type="Proteomes" id="UP000629025"/>
    </source>
</evidence>
<sequence length="118" mass="13702">MKIDKAFADSFAKHWIKSWNSHDLEAILSHYTEDFELQSPIITERMGIPEGKLKGKIAVSEYWAIGLSAKPKLHFEFINVFIGMESLVIYYKGRKGYSSEVFYFNNQGKVYRAVAHYE</sequence>
<reference evidence="3" key="1">
    <citation type="journal article" date="2019" name="Int. J. Syst. Evol. Microbiol.">
        <title>The Global Catalogue of Microorganisms (GCM) 10K type strain sequencing project: providing services to taxonomists for standard genome sequencing and annotation.</title>
        <authorList>
            <consortium name="The Broad Institute Genomics Platform"/>
            <consortium name="The Broad Institute Genome Sequencing Center for Infectious Disease"/>
            <person name="Wu L."/>
            <person name="Ma J."/>
        </authorList>
    </citation>
    <scope>NUCLEOTIDE SEQUENCE [LARGE SCALE GENOMIC DNA]</scope>
    <source>
        <strain evidence="3">CGMCC 1.15341</strain>
    </source>
</reference>
<accession>A0ABQ1KVZ6</accession>
<evidence type="ECO:0000259" key="1">
    <source>
        <dbReference type="Pfam" id="PF12680"/>
    </source>
</evidence>
<dbReference type="EMBL" id="BMIJ01000021">
    <property type="protein sequence ID" value="GGC12255.1"/>
    <property type="molecule type" value="Genomic_DNA"/>
</dbReference>
<dbReference type="InterPro" id="IPR037401">
    <property type="entry name" value="SnoaL-like"/>
</dbReference>
<dbReference type="Pfam" id="PF12680">
    <property type="entry name" value="SnoaL_2"/>
    <property type="match status" value="1"/>
</dbReference>
<keyword evidence="3" id="KW-1185">Reference proteome</keyword>
<evidence type="ECO:0000313" key="2">
    <source>
        <dbReference type="EMBL" id="GGC12255.1"/>
    </source>
</evidence>
<dbReference type="Proteomes" id="UP000629025">
    <property type="component" value="Unassembled WGS sequence"/>
</dbReference>
<proteinExistence type="predicted"/>
<dbReference type="SUPFAM" id="SSF54427">
    <property type="entry name" value="NTF2-like"/>
    <property type="match status" value="1"/>
</dbReference>
<organism evidence="2 3">
    <name type="scientific">Marinobacterium zhoushanense</name>
    <dbReference type="NCBI Taxonomy" id="1679163"/>
    <lineage>
        <taxon>Bacteria</taxon>
        <taxon>Pseudomonadati</taxon>
        <taxon>Pseudomonadota</taxon>
        <taxon>Gammaproteobacteria</taxon>
        <taxon>Oceanospirillales</taxon>
        <taxon>Oceanospirillaceae</taxon>
        <taxon>Marinobacterium</taxon>
    </lineage>
</organism>
<dbReference type="RefSeq" id="WP_188752414.1">
    <property type="nucleotide sequence ID" value="NZ_BMIJ01000021.1"/>
</dbReference>
<dbReference type="Gene3D" id="3.10.450.50">
    <property type="match status" value="1"/>
</dbReference>
<dbReference type="InterPro" id="IPR032710">
    <property type="entry name" value="NTF2-like_dom_sf"/>
</dbReference>
<comment type="caution">
    <text evidence="2">The sequence shown here is derived from an EMBL/GenBank/DDBJ whole genome shotgun (WGS) entry which is preliminary data.</text>
</comment>
<name>A0ABQ1KVZ6_9GAMM</name>
<protein>
    <recommendedName>
        <fullName evidence="1">SnoaL-like domain-containing protein</fullName>
    </recommendedName>
</protein>
<gene>
    <name evidence="2" type="ORF">GCM10011352_43410</name>
</gene>
<feature type="domain" description="SnoaL-like" evidence="1">
    <location>
        <begin position="13"/>
        <end position="115"/>
    </location>
</feature>